<reference evidence="1" key="1">
    <citation type="submission" date="2021-05" db="EMBL/GenBank/DDBJ databases">
        <authorList>
            <person name="Alioto T."/>
            <person name="Alioto T."/>
            <person name="Gomez Garrido J."/>
        </authorList>
    </citation>
    <scope>NUCLEOTIDE SEQUENCE</scope>
</reference>
<proteinExistence type="predicted"/>
<dbReference type="EMBL" id="HBUE01151545">
    <property type="protein sequence ID" value="CAG6505524.1"/>
    <property type="molecule type" value="Transcribed_RNA"/>
</dbReference>
<organism evidence="1">
    <name type="scientific">Culex pipiens</name>
    <name type="common">House mosquito</name>
    <dbReference type="NCBI Taxonomy" id="7175"/>
    <lineage>
        <taxon>Eukaryota</taxon>
        <taxon>Metazoa</taxon>
        <taxon>Ecdysozoa</taxon>
        <taxon>Arthropoda</taxon>
        <taxon>Hexapoda</taxon>
        <taxon>Insecta</taxon>
        <taxon>Pterygota</taxon>
        <taxon>Neoptera</taxon>
        <taxon>Endopterygota</taxon>
        <taxon>Diptera</taxon>
        <taxon>Nematocera</taxon>
        <taxon>Culicoidea</taxon>
        <taxon>Culicidae</taxon>
        <taxon>Culicinae</taxon>
        <taxon>Culicini</taxon>
        <taxon>Culex</taxon>
        <taxon>Culex</taxon>
    </lineage>
</organism>
<name>A0A8D8D3N6_CULPI</name>
<dbReference type="EMBL" id="HBUE01256546">
    <property type="protein sequence ID" value="CAG6556823.1"/>
    <property type="molecule type" value="Transcribed_RNA"/>
</dbReference>
<sequence length="101" mass="10671">MGATELPEPLPVYECSSNLLLGAGGLSMSDNFTNEDKLCDSWFSDTVSSSCFCFSMVACSVSIVCCDLRLDPFSTCFGEFSTASTIVSICFPLLAGGSFTS</sequence>
<dbReference type="AlphaFoldDB" id="A0A8D8D3N6"/>
<accession>A0A8D8D3N6</accession>
<protein>
    <submittedName>
        <fullName evidence="1">(northern house mosquito) hypothetical protein</fullName>
    </submittedName>
</protein>
<evidence type="ECO:0000313" key="1">
    <source>
        <dbReference type="EMBL" id="CAG6505524.1"/>
    </source>
</evidence>